<accession>A3ISC3</accession>
<proteinExistence type="predicted"/>
<evidence type="ECO:0008006" key="3">
    <source>
        <dbReference type="Google" id="ProtNLM"/>
    </source>
</evidence>
<dbReference type="PANTHER" id="PTHR31902:SF22">
    <property type="entry name" value="SLL1203 PROTEIN"/>
    <property type="match status" value="1"/>
</dbReference>
<dbReference type="SUPFAM" id="SSF52833">
    <property type="entry name" value="Thioredoxin-like"/>
    <property type="match status" value="1"/>
</dbReference>
<dbReference type="InterPro" id="IPR036249">
    <property type="entry name" value="Thioredoxin-like_sf"/>
</dbReference>
<dbReference type="AlphaFoldDB" id="A3ISC3"/>
<dbReference type="InterPro" id="IPR010350">
    <property type="entry name" value="Aim32/Apd1-like_bac"/>
</dbReference>
<name>A3ISC3_9CHRO</name>
<dbReference type="OrthoDB" id="3399139at2"/>
<dbReference type="CDD" id="cd03062">
    <property type="entry name" value="TRX_Fd_Sucrase"/>
    <property type="match status" value="1"/>
</dbReference>
<keyword evidence="2" id="KW-1185">Reference proteome</keyword>
<dbReference type="PIRSF" id="PIRSF035042">
    <property type="entry name" value="UCP035042_thirdx"/>
    <property type="match status" value="1"/>
</dbReference>
<dbReference type="Proteomes" id="UP000003781">
    <property type="component" value="Unassembled WGS sequence"/>
</dbReference>
<dbReference type="RefSeq" id="WP_008276279.1">
    <property type="nucleotide sequence ID" value="NZ_AAXW01000022.1"/>
</dbReference>
<dbReference type="PANTHER" id="PTHR31902">
    <property type="entry name" value="ACTIN PATCHES DISTAL PROTEIN 1"/>
    <property type="match status" value="1"/>
</dbReference>
<dbReference type="EMBL" id="AAXW01000022">
    <property type="protein sequence ID" value="EAZ90639.1"/>
    <property type="molecule type" value="Genomic_DNA"/>
</dbReference>
<reference evidence="1 2" key="1">
    <citation type="submission" date="2007-03" db="EMBL/GenBank/DDBJ databases">
        <authorList>
            <person name="Stal L."/>
            <person name="Ferriera S."/>
            <person name="Johnson J."/>
            <person name="Kravitz S."/>
            <person name="Beeson K."/>
            <person name="Sutton G."/>
            <person name="Rogers Y.-H."/>
            <person name="Friedman R."/>
            <person name="Frazier M."/>
            <person name="Venter J.C."/>
        </authorList>
    </citation>
    <scope>NUCLEOTIDE SEQUENCE [LARGE SCALE GENOMIC DNA]</scope>
    <source>
        <strain evidence="1 2">CCY0110</strain>
    </source>
</reference>
<evidence type="ECO:0000313" key="2">
    <source>
        <dbReference type="Proteomes" id="UP000003781"/>
    </source>
</evidence>
<dbReference type="eggNOG" id="COG4759">
    <property type="taxonomic scope" value="Bacteria"/>
</dbReference>
<comment type="caution">
    <text evidence="1">The sequence shown here is derived from an EMBL/GenBank/DDBJ whole genome shotgun (WGS) entry which is preliminary data.</text>
</comment>
<sequence length="341" mass="40096">MNVKDLVDCQLCSVVSKSNGEDPIGTAKYCHRWLIIEWPQPWIIEDLMSNPLIEKIFPLIQQCKQEQRINIQSLLIAPDTHYSVNNKTRVLYYQIPRNTIHHKISFSAYEKQEFLLPQQQIVSLITALLIDSNNLTQFDAYKQSTNHIRDILVCTHGNVDLACSRFGFPIYDRIKKQYTINNDNLRVWRCSHFGGHRFAPTLIDFPIGQVWGHLEAEILDNLIYRRGNIEELRPFYRGWTGLSQYGQIVERELWMKWSWPWLDYKKSEQILKQYPQDNLDDIEWIELSLEAIRPDNKVKYIYHAKVEVSGEVETVTSSGKEPILTKQYHVSKWDEIVETVG</sequence>
<dbReference type="Pfam" id="PF06999">
    <property type="entry name" value="Suc_Fer-like"/>
    <property type="match status" value="1"/>
</dbReference>
<gene>
    <name evidence="1" type="ORF">CY0110_08191</name>
</gene>
<organism evidence="1 2">
    <name type="scientific">Crocosphaera chwakensis CCY0110</name>
    <dbReference type="NCBI Taxonomy" id="391612"/>
    <lineage>
        <taxon>Bacteria</taxon>
        <taxon>Bacillati</taxon>
        <taxon>Cyanobacteriota</taxon>
        <taxon>Cyanophyceae</taxon>
        <taxon>Oscillatoriophycideae</taxon>
        <taxon>Chroococcales</taxon>
        <taxon>Aphanothecaceae</taxon>
        <taxon>Crocosphaera</taxon>
        <taxon>Crocosphaera chwakensis</taxon>
    </lineage>
</organism>
<protein>
    <recommendedName>
        <fullName evidence="3">Sucrase ferredoxin</fullName>
    </recommendedName>
</protein>
<evidence type="ECO:0000313" key="1">
    <source>
        <dbReference type="EMBL" id="EAZ90639.1"/>
    </source>
</evidence>
<dbReference type="InterPro" id="IPR009737">
    <property type="entry name" value="Aim32/Apd1-like"/>
</dbReference>